<evidence type="ECO:0000313" key="4">
    <source>
        <dbReference type="Proteomes" id="UP000006334"/>
    </source>
</evidence>
<dbReference type="STRING" id="1127673.GLIP_1603"/>
<feature type="transmembrane region" description="Helical" evidence="1">
    <location>
        <begin position="242"/>
        <end position="264"/>
    </location>
</feature>
<feature type="transmembrane region" description="Helical" evidence="1">
    <location>
        <begin position="270"/>
        <end position="294"/>
    </location>
</feature>
<dbReference type="eggNOG" id="COG0697">
    <property type="taxonomic scope" value="Bacteria"/>
</dbReference>
<evidence type="ECO:0000259" key="2">
    <source>
        <dbReference type="Pfam" id="PF00892"/>
    </source>
</evidence>
<gene>
    <name evidence="3" type="ORF">GLIP_1603</name>
</gene>
<keyword evidence="1" id="KW-0812">Transmembrane</keyword>
<accession>K6Y7P5</accession>
<name>K6Y7P5_9ALTE</name>
<feature type="transmembrane region" description="Helical" evidence="1">
    <location>
        <begin position="34"/>
        <end position="55"/>
    </location>
</feature>
<feature type="transmembrane region" description="Helical" evidence="1">
    <location>
        <begin position="97"/>
        <end position="114"/>
    </location>
</feature>
<dbReference type="InterPro" id="IPR000620">
    <property type="entry name" value="EamA_dom"/>
</dbReference>
<feature type="transmembrane region" description="Helical" evidence="1">
    <location>
        <begin position="121"/>
        <end position="139"/>
    </location>
</feature>
<keyword evidence="4" id="KW-1185">Reference proteome</keyword>
<dbReference type="AlphaFoldDB" id="K6Y7P5"/>
<feature type="domain" description="EamA" evidence="2">
    <location>
        <begin position="153"/>
        <end position="287"/>
    </location>
</feature>
<feature type="domain" description="EamA" evidence="2">
    <location>
        <begin position="2"/>
        <end position="136"/>
    </location>
</feature>
<keyword evidence="1" id="KW-1133">Transmembrane helix</keyword>
<dbReference type="RefSeq" id="WP_008844053.1">
    <property type="nucleotide sequence ID" value="NZ_BAEN01000035.1"/>
</dbReference>
<protein>
    <recommendedName>
        <fullName evidence="2">EamA domain-containing protein</fullName>
    </recommendedName>
</protein>
<dbReference type="PANTHER" id="PTHR22911:SF134">
    <property type="entry name" value="DMT FAMILY TRANSPORTER"/>
    <property type="match status" value="1"/>
</dbReference>
<dbReference type="GO" id="GO:0016020">
    <property type="term" value="C:membrane"/>
    <property type="evidence" value="ECO:0007669"/>
    <property type="project" value="InterPro"/>
</dbReference>
<dbReference type="Pfam" id="PF00892">
    <property type="entry name" value="EamA"/>
    <property type="match status" value="2"/>
</dbReference>
<feature type="transmembrane region" description="Helical" evidence="1">
    <location>
        <begin position="151"/>
        <end position="171"/>
    </location>
</feature>
<proteinExistence type="predicted"/>
<dbReference type="EMBL" id="BAEN01000035">
    <property type="protein sequence ID" value="GAC14237.1"/>
    <property type="molecule type" value="Genomic_DNA"/>
</dbReference>
<keyword evidence="1" id="KW-0472">Membrane</keyword>
<dbReference type="Proteomes" id="UP000006334">
    <property type="component" value="Unassembled WGS sequence"/>
</dbReference>
<comment type="caution">
    <text evidence="3">The sequence shown here is derived from an EMBL/GenBank/DDBJ whole genome shotgun (WGS) entry which is preliminary data.</text>
</comment>
<feature type="transmembrane region" description="Helical" evidence="1">
    <location>
        <begin position="67"/>
        <end position="85"/>
    </location>
</feature>
<dbReference type="InterPro" id="IPR037185">
    <property type="entry name" value="EmrE-like"/>
</dbReference>
<evidence type="ECO:0000256" key="1">
    <source>
        <dbReference type="SAM" id="Phobius"/>
    </source>
</evidence>
<feature type="transmembrane region" description="Helical" evidence="1">
    <location>
        <begin position="213"/>
        <end position="230"/>
    </location>
</feature>
<dbReference type="PANTHER" id="PTHR22911">
    <property type="entry name" value="ACYL-MALONYL CONDENSING ENZYME-RELATED"/>
    <property type="match status" value="1"/>
</dbReference>
<sequence>MNGFLLSLITAVLWGVLPVFLQISLQALDSMTITWIRFLFAAIVVFVYLYVTKALPNLSKQVPKSQFILLIAALALVVNYVSNVHSLEFVSPETVQVVMQIAPILLMLGGIVFFKESLNLLEIVGAIVLFTGLGLFFSPKIGLLFNTVNDYNLGIFLIVLAAATWAGYALLQKILLRSFTAKQLTLLIYCIGILALFPFIHLSPVANMNGLQWSALLFCCLNTVIAYGCFTEALNVWSAAKVSAVIATGPLFTFISVLIAEYLLPEQFSLIQLDAFVILGAICVICGSMTTALAKRKVVKPVVE</sequence>
<reference evidence="3 4" key="1">
    <citation type="journal article" date="2017" name="Antonie Van Leeuwenhoek">
        <title>Rhizobium rhizosphaerae sp. nov., a novel species isolated from rice rhizosphere.</title>
        <authorList>
            <person name="Zhao J.J."/>
            <person name="Zhang J."/>
            <person name="Zhang R.J."/>
            <person name="Zhang C.W."/>
            <person name="Yin H.Q."/>
            <person name="Zhang X.X."/>
        </authorList>
    </citation>
    <scope>NUCLEOTIDE SEQUENCE [LARGE SCALE GENOMIC DNA]</scope>
    <source>
        <strain evidence="3 4">E3</strain>
    </source>
</reference>
<evidence type="ECO:0000313" key="3">
    <source>
        <dbReference type="EMBL" id="GAC14237.1"/>
    </source>
</evidence>
<feature type="transmembrane region" description="Helical" evidence="1">
    <location>
        <begin position="183"/>
        <end position="201"/>
    </location>
</feature>
<organism evidence="3 4">
    <name type="scientific">Aliiglaciecola lipolytica E3</name>
    <dbReference type="NCBI Taxonomy" id="1127673"/>
    <lineage>
        <taxon>Bacteria</taxon>
        <taxon>Pseudomonadati</taxon>
        <taxon>Pseudomonadota</taxon>
        <taxon>Gammaproteobacteria</taxon>
        <taxon>Alteromonadales</taxon>
        <taxon>Alteromonadaceae</taxon>
        <taxon>Aliiglaciecola</taxon>
    </lineage>
</organism>
<dbReference type="SUPFAM" id="SSF103481">
    <property type="entry name" value="Multidrug resistance efflux transporter EmrE"/>
    <property type="match status" value="2"/>
</dbReference>